<name>A0A839SSW9_9PROT</name>
<dbReference type="Proteomes" id="UP000581135">
    <property type="component" value="Unassembled WGS sequence"/>
</dbReference>
<reference evidence="10 11" key="1">
    <citation type="submission" date="2020-08" db="EMBL/GenBank/DDBJ databases">
        <title>Genomic Encyclopedia of Type Strains, Phase III (KMG-III): the genomes of soil and plant-associated and newly described type strains.</title>
        <authorList>
            <person name="Whitman W."/>
        </authorList>
    </citation>
    <scope>NUCLEOTIDE SEQUENCE [LARGE SCALE GENOMIC DNA]</scope>
    <source>
        <strain evidence="10 11">CECT 8803</strain>
    </source>
</reference>
<dbReference type="InterPro" id="IPR038770">
    <property type="entry name" value="Na+/solute_symporter_sf"/>
</dbReference>
<dbReference type="GO" id="GO:1902600">
    <property type="term" value="P:proton transmembrane transport"/>
    <property type="evidence" value="ECO:0007669"/>
    <property type="project" value="InterPro"/>
</dbReference>
<feature type="transmembrane region" description="Helical" evidence="8">
    <location>
        <begin position="61"/>
        <end position="79"/>
    </location>
</feature>
<feature type="transmembrane region" description="Helical" evidence="8">
    <location>
        <begin position="249"/>
        <end position="282"/>
    </location>
</feature>
<proteinExistence type="inferred from homology"/>
<feature type="transmembrane region" description="Helical" evidence="8">
    <location>
        <begin position="322"/>
        <end position="347"/>
    </location>
</feature>
<feature type="transmembrane region" description="Helical" evidence="8">
    <location>
        <begin position="359"/>
        <end position="381"/>
    </location>
</feature>
<feature type="transmembrane region" description="Helical" evidence="8">
    <location>
        <begin position="294"/>
        <end position="315"/>
    </location>
</feature>
<dbReference type="InterPro" id="IPR006153">
    <property type="entry name" value="Cation/H_exchanger_TM"/>
</dbReference>
<keyword evidence="5 8" id="KW-1133">Transmembrane helix</keyword>
<keyword evidence="3" id="KW-0813">Transport</keyword>
<dbReference type="GO" id="GO:0015297">
    <property type="term" value="F:antiporter activity"/>
    <property type="evidence" value="ECO:0007669"/>
    <property type="project" value="InterPro"/>
</dbReference>
<feature type="domain" description="Cation/H+ exchanger transmembrane" evidence="9">
    <location>
        <begin position="44"/>
        <end position="402"/>
    </location>
</feature>
<dbReference type="RefSeq" id="WP_183416785.1">
    <property type="nucleotide sequence ID" value="NZ_JACHXA010000006.1"/>
</dbReference>
<keyword evidence="11" id="KW-1185">Reference proteome</keyword>
<evidence type="ECO:0000259" key="9">
    <source>
        <dbReference type="Pfam" id="PF00999"/>
    </source>
</evidence>
<keyword evidence="4 8" id="KW-0812">Transmembrane</keyword>
<feature type="transmembrane region" description="Helical" evidence="8">
    <location>
        <begin position="388"/>
        <end position="406"/>
    </location>
</feature>
<evidence type="ECO:0000256" key="6">
    <source>
        <dbReference type="ARBA" id="ARBA00023136"/>
    </source>
</evidence>
<sequence length="485" mass="51054">MSESGITPTITGEQAAANAVDAAGAAMDHGAALGHLTGLAIVVVIALACGVLLARIKQPAAVGYILAGLVMGPSALGLVENRELIQFMAELGVILLLFLVGMELSLKTFSQLWRIAFGTFGLQLTLGLAAAFLVGFILGWDTPETLVLAFVLSLSSTAVAIKMLEDLGDLEERSGQIAVGVLIAQDLAVVPMMLVIAAFGSGDGLGWGIAGKLILALGIMAVLVFVLLRRGPVQLPFSAIITKNPDLRVLGGITFCFAAAAISGLIGLSTAYGAFLAGLVIGNSRSSHEMQQSILPVQSILVMVFFLSIGLLIDLDFIVDNLLLVCLLVLLVLLVKTAANIAFLRLLGESWECAVVPGALLGQIGEFAFVLGALALAFGLLGDETYRLIVAVTVLSLVFSPAWMVVARRTLRYSLAGVSSGRELFRLILQPERSEILKLVARLSALFGWNSSVKSEDRDDDPKYDNLDDEARAKDAASGLPPIPF</sequence>
<comment type="similarity">
    <text evidence="2">Belongs to the monovalent cation:proton antiporter 2 (CPA2) transporter (TC 2.A.37) family.</text>
</comment>
<feature type="compositionally biased region" description="Basic and acidic residues" evidence="7">
    <location>
        <begin position="454"/>
        <end position="475"/>
    </location>
</feature>
<dbReference type="PANTHER" id="PTHR42751:SF3">
    <property type="entry name" value="SODIUM_GLUTAMATE SYMPORTER"/>
    <property type="match status" value="1"/>
</dbReference>
<dbReference type="PANTHER" id="PTHR42751">
    <property type="entry name" value="SODIUM/HYDROGEN EXCHANGER FAMILY/TRKA DOMAIN PROTEIN"/>
    <property type="match status" value="1"/>
</dbReference>
<evidence type="ECO:0000313" key="10">
    <source>
        <dbReference type="EMBL" id="MBB3065957.1"/>
    </source>
</evidence>
<feature type="transmembrane region" description="Helical" evidence="8">
    <location>
        <begin position="146"/>
        <end position="165"/>
    </location>
</feature>
<feature type="transmembrane region" description="Helical" evidence="8">
    <location>
        <begin position="205"/>
        <end position="228"/>
    </location>
</feature>
<evidence type="ECO:0000256" key="4">
    <source>
        <dbReference type="ARBA" id="ARBA00022692"/>
    </source>
</evidence>
<feature type="transmembrane region" description="Helical" evidence="8">
    <location>
        <begin position="85"/>
        <end position="104"/>
    </location>
</feature>
<evidence type="ECO:0000256" key="1">
    <source>
        <dbReference type="ARBA" id="ARBA00004141"/>
    </source>
</evidence>
<evidence type="ECO:0000256" key="3">
    <source>
        <dbReference type="ARBA" id="ARBA00022448"/>
    </source>
</evidence>
<comment type="subcellular location">
    <subcellularLocation>
        <location evidence="1">Membrane</location>
        <topology evidence="1">Multi-pass membrane protein</topology>
    </subcellularLocation>
</comment>
<dbReference type="Gene3D" id="1.20.1530.20">
    <property type="match status" value="1"/>
</dbReference>
<protein>
    <submittedName>
        <fullName evidence="10">CPA2 family monovalent cation:H+ antiporter-2</fullName>
    </submittedName>
</protein>
<dbReference type="AlphaFoldDB" id="A0A839SSW9"/>
<dbReference type="Pfam" id="PF00999">
    <property type="entry name" value="Na_H_Exchanger"/>
    <property type="match status" value="1"/>
</dbReference>
<feature type="transmembrane region" description="Helical" evidence="8">
    <location>
        <begin position="32"/>
        <end position="54"/>
    </location>
</feature>
<organism evidence="10 11">
    <name type="scientific">Limibacillus halophilus</name>
    <dbReference type="NCBI Taxonomy" id="1579333"/>
    <lineage>
        <taxon>Bacteria</taxon>
        <taxon>Pseudomonadati</taxon>
        <taxon>Pseudomonadota</taxon>
        <taxon>Alphaproteobacteria</taxon>
        <taxon>Rhodospirillales</taxon>
        <taxon>Rhodovibrionaceae</taxon>
        <taxon>Limibacillus</taxon>
    </lineage>
</organism>
<evidence type="ECO:0000256" key="2">
    <source>
        <dbReference type="ARBA" id="ARBA00005551"/>
    </source>
</evidence>
<dbReference type="EMBL" id="JACHXA010000006">
    <property type="protein sequence ID" value="MBB3065957.1"/>
    <property type="molecule type" value="Genomic_DNA"/>
</dbReference>
<keyword evidence="6 8" id="KW-0472">Membrane</keyword>
<gene>
    <name evidence="10" type="ORF">FHR98_002260</name>
</gene>
<feature type="transmembrane region" description="Helical" evidence="8">
    <location>
        <begin position="116"/>
        <end position="140"/>
    </location>
</feature>
<evidence type="ECO:0000256" key="8">
    <source>
        <dbReference type="SAM" id="Phobius"/>
    </source>
</evidence>
<evidence type="ECO:0000256" key="5">
    <source>
        <dbReference type="ARBA" id="ARBA00022989"/>
    </source>
</evidence>
<feature type="region of interest" description="Disordered" evidence="7">
    <location>
        <begin position="453"/>
        <end position="485"/>
    </location>
</feature>
<evidence type="ECO:0000313" key="11">
    <source>
        <dbReference type="Proteomes" id="UP000581135"/>
    </source>
</evidence>
<accession>A0A839SSW9</accession>
<comment type="caution">
    <text evidence="10">The sequence shown here is derived from an EMBL/GenBank/DDBJ whole genome shotgun (WGS) entry which is preliminary data.</text>
</comment>
<dbReference type="GO" id="GO:0016020">
    <property type="term" value="C:membrane"/>
    <property type="evidence" value="ECO:0007669"/>
    <property type="project" value="UniProtKB-SubCell"/>
</dbReference>
<feature type="transmembrane region" description="Helical" evidence="8">
    <location>
        <begin position="177"/>
        <end position="199"/>
    </location>
</feature>
<evidence type="ECO:0000256" key="7">
    <source>
        <dbReference type="SAM" id="MobiDB-lite"/>
    </source>
</evidence>